<protein>
    <recommendedName>
        <fullName evidence="3">Phage protein</fullName>
    </recommendedName>
</protein>
<evidence type="ECO:0000313" key="2">
    <source>
        <dbReference type="Proteomes" id="UP000217465"/>
    </source>
</evidence>
<sequence length="68" mass="7664">MQQTTAHLQSASIEAVNVLREIMNDSTVSPYARQQSAHSILTLAYKAHETTDIIEMVEELEAKFEVDE</sequence>
<evidence type="ECO:0000313" key="1">
    <source>
        <dbReference type="EMBL" id="PCH13824.1"/>
    </source>
</evidence>
<reference evidence="1 2" key="1">
    <citation type="submission" date="2016-06" db="EMBL/GenBank/DDBJ databases">
        <authorList>
            <person name="Haines A.N."/>
            <person name="Council K.R."/>
        </authorList>
    </citation>
    <scope>NUCLEOTIDE SEQUENCE [LARGE SCALE GENOMIC DNA]</scope>
    <source>
        <strain evidence="1 2">SP158-29</strain>
    </source>
</reference>
<organism evidence="1 2">
    <name type="scientific">Streptococcus parauberis</name>
    <dbReference type="NCBI Taxonomy" id="1348"/>
    <lineage>
        <taxon>Bacteria</taxon>
        <taxon>Bacillati</taxon>
        <taxon>Bacillota</taxon>
        <taxon>Bacilli</taxon>
        <taxon>Lactobacillales</taxon>
        <taxon>Streptococcaceae</taxon>
        <taxon>Streptococcus</taxon>
    </lineage>
</organism>
<name>A0A854WSE8_9STRE</name>
<evidence type="ECO:0008006" key="3">
    <source>
        <dbReference type="Google" id="ProtNLM"/>
    </source>
</evidence>
<comment type="caution">
    <text evidence="1">The sequence shown here is derived from an EMBL/GenBank/DDBJ whole genome shotgun (WGS) entry which is preliminary data.</text>
</comment>
<dbReference type="AlphaFoldDB" id="A0A854WSE8"/>
<dbReference type="Proteomes" id="UP000217465">
    <property type="component" value="Unassembled WGS sequence"/>
</dbReference>
<gene>
    <name evidence="1" type="ORF">A9Y57_00458</name>
</gene>
<dbReference type="EMBL" id="NSGR01000004">
    <property type="protein sequence ID" value="PCH13824.1"/>
    <property type="molecule type" value="Genomic_DNA"/>
</dbReference>
<proteinExistence type="predicted"/>
<accession>A0A854WSE8</accession>